<dbReference type="AlphaFoldDB" id="A0AA86W5N5"/>
<feature type="domain" description="Water stress and hypersensitive response" evidence="5">
    <location>
        <begin position="42"/>
        <end position="157"/>
    </location>
</feature>
<keyword evidence="7" id="KW-1185">Reference proteome</keyword>
<sequence>MGQKHKWNWNWNSAIIGAASAVAASALISAKPKDPTFDLVSMKFTFLRLNLPLFDAEVLLTVHVTNPNIVPIHFSSTSVSIFYEGSLLGSAQFEAGSQPPRSEQLLRIPTRLHSIQFTQHATRFLHDIAGSEMYLDAAVDIAGTARIMWWDHNFNVHVDSHVTVDPVFLDLIDKEYISELEVLLSTAAA</sequence>
<dbReference type="GO" id="GO:0098542">
    <property type="term" value="P:defense response to other organism"/>
    <property type="evidence" value="ECO:0007669"/>
    <property type="project" value="InterPro"/>
</dbReference>
<evidence type="ECO:0000256" key="4">
    <source>
        <dbReference type="ARBA" id="ARBA00023136"/>
    </source>
</evidence>
<dbReference type="Gramene" id="rna-AYBTSS11_LOCUS31345">
    <property type="protein sequence ID" value="CAJ1979134.1"/>
    <property type="gene ID" value="gene-AYBTSS11_LOCUS31345"/>
</dbReference>
<name>A0AA86W5N5_9FABA</name>
<dbReference type="InterPro" id="IPR013990">
    <property type="entry name" value="WHy-dom"/>
</dbReference>
<dbReference type="Pfam" id="PF03168">
    <property type="entry name" value="LEA_2"/>
    <property type="match status" value="1"/>
</dbReference>
<dbReference type="SUPFAM" id="SSF117070">
    <property type="entry name" value="LEA14-like"/>
    <property type="match status" value="1"/>
</dbReference>
<dbReference type="InterPro" id="IPR004864">
    <property type="entry name" value="LEA_2"/>
</dbReference>
<evidence type="ECO:0000313" key="7">
    <source>
        <dbReference type="Proteomes" id="UP001189624"/>
    </source>
</evidence>
<dbReference type="PANTHER" id="PTHR31234:SF2">
    <property type="entry name" value="OS05G0199100 PROTEIN"/>
    <property type="match status" value="1"/>
</dbReference>
<dbReference type="GO" id="GO:0009269">
    <property type="term" value="P:response to desiccation"/>
    <property type="evidence" value="ECO:0007669"/>
    <property type="project" value="InterPro"/>
</dbReference>
<keyword evidence="2" id="KW-0812">Transmembrane</keyword>
<dbReference type="SMART" id="SM00769">
    <property type="entry name" value="WHy"/>
    <property type="match status" value="1"/>
</dbReference>
<dbReference type="EMBL" id="OY731408">
    <property type="protein sequence ID" value="CAJ1979134.1"/>
    <property type="molecule type" value="Genomic_DNA"/>
</dbReference>
<comment type="subcellular location">
    <subcellularLocation>
        <location evidence="1">Membrane</location>
        <topology evidence="1">Single-pass membrane protein</topology>
    </subcellularLocation>
</comment>
<reference evidence="6" key="1">
    <citation type="submission" date="2023-10" db="EMBL/GenBank/DDBJ databases">
        <authorList>
            <person name="Domelevo Entfellner J.-B."/>
        </authorList>
    </citation>
    <scope>NUCLEOTIDE SEQUENCE</scope>
</reference>
<keyword evidence="4" id="KW-0472">Membrane</keyword>
<dbReference type="Proteomes" id="UP001189624">
    <property type="component" value="Chromosome 11"/>
</dbReference>
<dbReference type="GO" id="GO:0016020">
    <property type="term" value="C:membrane"/>
    <property type="evidence" value="ECO:0007669"/>
    <property type="project" value="UniProtKB-SubCell"/>
</dbReference>
<keyword evidence="3" id="KW-1133">Transmembrane helix</keyword>
<protein>
    <recommendedName>
        <fullName evidence="5">Water stress and hypersensitive response domain-containing protein</fullName>
    </recommendedName>
</protein>
<evidence type="ECO:0000256" key="2">
    <source>
        <dbReference type="ARBA" id="ARBA00022692"/>
    </source>
</evidence>
<dbReference type="InterPro" id="IPR044839">
    <property type="entry name" value="NDR1-like"/>
</dbReference>
<evidence type="ECO:0000313" key="6">
    <source>
        <dbReference type="EMBL" id="CAJ1979134.1"/>
    </source>
</evidence>
<organism evidence="6 7">
    <name type="scientific">Sphenostylis stenocarpa</name>
    <dbReference type="NCBI Taxonomy" id="92480"/>
    <lineage>
        <taxon>Eukaryota</taxon>
        <taxon>Viridiplantae</taxon>
        <taxon>Streptophyta</taxon>
        <taxon>Embryophyta</taxon>
        <taxon>Tracheophyta</taxon>
        <taxon>Spermatophyta</taxon>
        <taxon>Magnoliopsida</taxon>
        <taxon>eudicotyledons</taxon>
        <taxon>Gunneridae</taxon>
        <taxon>Pentapetalae</taxon>
        <taxon>rosids</taxon>
        <taxon>fabids</taxon>
        <taxon>Fabales</taxon>
        <taxon>Fabaceae</taxon>
        <taxon>Papilionoideae</taxon>
        <taxon>50 kb inversion clade</taxon>
        <taxon>NPAAA clade</taxon>
        <taxon>indigoferoid/millettioid clade</taxon>
        <taxon>Phaseoleae</taxon>
        <taxon>Sphenostylis</taxon>
    </lineage>
</organism>
<accession>A0AA86W5N5</accession>
<dbReference type="Gene3D" id="2.60.40.1820">
    <property type="match status" value="1"/>
</dbReference>
<evidence type="ECO:0000256" key="1">
    <source>
        <dbReference type="ARBA" id="ARBA00004167"/>
    </source>
</evidence>
<proteinExistence type="predicted"/>
<evidence type="ECO:0000256" key="3">
    <source>
        <dbReference type="ARBA" id="ARBA00022989"/>
    </source>
</evidence>
<gene>
    <name evidence="6" type="ORF">AYBTSS11_LOCUS31345</name>
</gene>
<evidence type="ECO:0000259" key="5">
    <source>
        <dbReference type="SMART" id="SM00769"/>
    </source>
</evidence>
<dbReference type="PANTHER" id="PTHR31234">
    <property type="entry name" value="LATE EMBRYOGENESIS ABUNDANT (LEA) HYDROXYPROLINE-RICH GLYCOPROTEIN FAMILY"/>
    <property type="match status" value="1"/>
</dbReference>